<dbReference type="EMBL" id="KV425892">
    <property type="protein sequence ID" value="KZW01750.1"/>
    <property type="molecule type" value="Genomic_DNA"/>
</dbReference>
<sequence length="248" mass="27731">MPVVAFTIGSFGDILAVLQLAWQIRQSLSDAAAASEEIQTLIADIDSFRHALDSAHSTLKHAPHVPQSVHNGVVHIMRVCTTLLRQVQAKVSVRQKELVKKHGARIWRGVWAACAWEILGGKGDVDKMKRRLMEQTAALQTLLSVLQTAALVQIDKRAVEDRATMTRMLQLLEALPAMMKFDEVTVPFLFFLPNPESVRSGVAPMTRMTLEQFLAVIRLSLMCQRDRGSAESDGYEYSLVPRNELRLM</sequence>
<proteinExistence type="predicted"/>
<dbReference type="PANTHER" id="PTHR38886:SF1">
    <property type="entry name" value="NACHT-NTPASE AND P-LOOP NTPASES N-TERMINAL DOMAIN-CONTAINING PROTEIN"/>
    <property type="match status" value="1"/>
</dbReference>
<evidence type="ECO:0008006" key="3">
    <source>
        <dbReference type="Google" id="ProtNLM"/>
    </source>
</evidence>
<protein>
    <recommendedName>
        <fullName evidence="3">Fungal N-terminal domain-containing protein</fullName>
    </recommendedName>
</protein>
<organism evidence="1 2">
    <name type="scientific">Exidia glandulosa HHB12029</name>
    <dbReference type="NCBI Taxonomy" id="1314781"/>
    <lineage>
        <taxon>Eukaryota</taxon>
        <taxon>Fungi</taxon>
        <taxon>Dikarya</taxon>
        <taxon>Basidiomycota</taxon>
        <taxon>Agaricomycotina</taxon>
        <taxon>Agaricomycetes</taxon>
        <taxon>Auriculariales</taxon>
        <taxon>Exidiaceae</taxon>
        <taxon>Exidia</taxon>
    </lineage>
</organism>
<accession>A0A166BJU4</accession>
<evidence type="ECO:0000313" key="1">
    <source>
        <dbReference type="EMBL" id="KZW01750.1"/>
    </source>
</evidence>
<dbReference type="OrthoDB" id="3271094at2759"/>
<name>A0A166BJU4_EXIGL</name>
<dbReference type="PANTHER" id="PTHR38886">
    <property type="entry name" value="SESA DOMAIN-CONTAINING PROTEIN"/>
    <property type="match status" value="1"/>
</dbReference>
<evidence type="ECO:0000313" key="2">
    <source>
        <dbReference type="Proteomes" id="UP000077266"/>
    </source>
</evidence>
<dbReference type="InParanoid" id="A0A166BJU4"/>
<keyword evidence="2" id="KW-1185">Reference proteome</keyword>
<gene>
    <name evidence="1" type="ORF">EXIGLDRAFT_760648</name>
</gene>
<dbReference type="AlphaFoldDB" id="A0A166BJU4"/>
<dbReference type="Proteomes" id="UP000077266">
    <property type="component" value="Unassembled WGS sequence"/>
</dbReference>
<reference evidence="1 2" key="1">
    <citation type="journal article" date="2016" name="Mol. Biol. Evol.">
        <title>Comparative Genomics of Early-Diverging Mushroom-Forming Fungi Provides Insights into the Origins of Lignocellulose Decay Capabilities.</title>
        <authorList>
            <person name="Nagy L.G."/>
            <person name="Riley R."/>
            <person name="Tritt A."/>
            <person name="Adam C."/>
            <person name="Daum C."/>
            <person name="Floudas D."/>
            <person name="Sun H."/>
            <person name="Yadav J.S."/>
            <person name="Pangilinan J."/>
            <person name="Larsson K.H."/>
            <person name="Matsuura K."/>
            <person name="Barry K."/>
            <person name="Labutti K."/>
            <person name="Kuo R."/>
            <person name="Ohm R.A."/>
            <person name="Bhattacharya S.S."/>
            <person name="Shirouzu T."/>
            <person name="Yoshinaga Y."/>
            <person name="Martin F.M."/>
            <person name="Grigoriev I.V."/>
            <person name="Hibbett D.S."/>
        </authorList>
    </citation>
    <scope>NUCLEOTIDE SEQUENCE [LARGE SCALE GENOMIC DNA]</scope>
    <source>
        <strain evidence="1 2">HHB12029</strain>
    </source>
</reference>